<dbReference type="EMBL" id="KB910248">
    <property type="protein sequence ID" value="EOB11257.1"/>
    <property type="molecule type" value="Genomic_DNA"/>
</dbReference>
<protein>
    <submittedName>
        <fullName evidence="1">Uncharacterized protein</fullName>
    </submittedName>
</protein>
<accession>R0KM85</accession>
<dbReference type="Proteomes" id="UP000016927">
    <property type="component" value="Unassembled WGS sequence"/>
</dbReference>
<dbReference type="HOGENOM" id="CLU_1778000_0_0_1"/>
<keyword evidence="2" id="KW-1185">Reference proteome</keyword>
<proteinExistence type="predicted"/>
<dbReference type="AlphaFoldDB" id="R0KM85"/>
<sequence length="146" mass="17627">MDFENNQPEKLTPEKQRGLTRIKRYFIDSDIECTDLSDIFDTSRMSRNIYDVFIFSRKIINITNEMWMKIFNTTSQKEKLRGRAVCYNICDEEKCVDLNIVYYTFTSELVSYQKRYNNSQKHDDYLNFAKNVIDSLDKFVFQLFLR</sequence>
<organism evidence="1 2">
    <name type="scientific">Nosema bombycis (strain CQ1 / CVCC 102059)</name>
    <name type="common">Microsporidian parasite</name>
    <name type="synonym">Pebrine of silkworm</name>
    <dbReference type="NCBI Taxonomy" id="578461"/>
    <lineage>
        <taxon>Eukaryota</taxon>
        <taxon>Fungi</taxon>
        <taxon>Fungi incertae sedis</taxon>
        <taxon>Microsporidia</taxon>
        <taxon>Nosematidae</taxon>
        <taxon>Nosema</taxon>
    </lineage>
</organism>
<reference evidence="1 2" key="1">
    <citation type="journal article" date="2013" name="BMC Genomics">
        <title>Comparative genomics of parasitic silkworm microsporidia reveal an association between genome expansion and host adaptation.</title>
        <authorList>
            <person name="Pan G."/>
            <person name="Xu J."/>
            <person name="Li T."/>
            <person name="Xia Q."/>
            <person name="Liu S.L."/>
            <person name="Zhang G."/>
            <person name="Li S."/>
            <person name="Li C."/>
            <person name="Liu H."/>
            <person name="Yang L."/>
            <person name="Liu T."/>
            <person name="Zhang X."/>
            <person name="Wu Z."/>
            <person name="Fan W."/>
            <person name="Dang X."/>
            <person name="Xiang H."/>
            <person name="Tao M."/>
            <person name="Li Y."/>
            <person name="Hu J."/>
            <person name="Li Z."/>
            <person name="Lin L."/>
            <person name="Luo J."/>
            <person name="Geng L."/>
            <person name="Wang L."/>
            <person name="Long M."/>
            <person name="Wan Y."/>
            <person name="He N."/>
            <person name="Zhang Z."/>
            <person name="Lu C."/>
            <person name="Keeling P.J."/>
            <person name="Wang J."/>
            <person name="Xiang Z."/>
            <person name="Zhou Z."/>
        </authorList>
    </citation>
    <scope>NUCLEOTIDE SEQUENCE [LARGE SCALE GENOMIC DNA]</scope>
    <source>
        <strain evidence="2">CQ1 / CVCC 102059</strain>
    </source>
</reference>
<dbReference type="VEuPathDB" id="MicrosporidiaDB:NBO_1341g0002"/>
<evidence type="ECO:0000313" key="2">
    <source>
        <dbReference type="Proteomes" id="UP000016927"/>
    </source>
</evidence>
<name>R0KM85_NOSB1</name>
<evidence type="ECO:0000313" key="1">
    <source>
        <dbReference type="EMBL" id="EOB11257.1"/>
    </source>
</evidence>
<gene>
    <name evidence="1" type="ORF">NBO_1341g0002</name>
</gene>